<dbReference type="InterPro" id="IPR020946">
    <property type="entry name" value="Flavin_mOase-like"/>
</dbReference>
<name>A0A552U8X2_9SPHN</name>
<dbReference type="Gene3D" id="3.50.50.60">
    <property type="entry name" value="FAD/NAD(P)-binding domain"/>
    <property type="match status" value="2"/>
</dbReference>
<evidence type="ECO:0000313" key="5">
    <source>
        <dbReference type="Proteomes" id="UP000317894"/>
    </source>
</evidence>
<dbReference type="GO" id="GO:0050660">
    <property type="term" value="F:flavin adenine dinucleotide binding"/>
    <property type="evidence" value="ECO:0007669"/>
    <property type="project" value="InterPro"/>
</dbReference>
<dbReference type="InterPro" id="IPR036188">
    <property type="entry name" value="FAD/NAD-bd_sf"/>
</dbReference>
<dbReference type="GO" id="GO:0050661">
    <property type="term" value="F:NADP binding"/>
    <property type="evidence" value="ECO:0007669"/>
    <property type="project" value="InterPro"/>
</dbReference>
<dbReference type="Proteomes" id="UP000317894">
    <property type="component" value="Unassembled WGS sequence"/>
</dbReference>
<keyword evidence="5" id="KW-1185">Reference proteome</keyword>
<dbReference type="GO" id="GO:0004499">
    <property type="term" value="F:N,N-dimethylaniline monooxygenase activity"/>
    <property type="evidence" value="ECO:0007669"/>
    <property type="project" value="InterPro"/>
</dbReference>
<keyword evidence="1" id="KW-0285">Flavoprotein</keyword>
<protein>
    <submittedName>
        <fullName evidence="4">NAD(P)/FAD-dependent oxidoreductase</fullName>
    </submittedName>
</protein>
<dbReference type="RefSeq" id="WP_144237868.1">
    <property type="nucleotide sequence ID" value="NZ_VJWA01000002.1"/>
</dbReference>
<evidence type="ECO:0000256" key="2">
    <source>
        <dbReference type="ARBA" id="ARBA00022827"/>
    </source>
</evidence>
<dbReference type="PANTHER" id="PTHR42877:SF4">
    <property type="entry name" value="FAD_NAD(P)-BINDING DOMAIN-CONTAINING PROTEIN-RELATED"/>
    <property type="match status" value="1"/>
</dbReference>
<proteinExistence type="predicted"/>
<dbReference type="AlphaFoldDB" id="A0A552U8X2"/>
<keyword evidence="2" id="KW-0274">FAD</keyword>
<sequence length="625" mass="67376">MTFTDAELRAALRDAHVPALLAALVHFAGSAEHLAGFQPPVADMTSIGDEQGGIPLDQQARARDLAFGLVTRWRDAGCPPLLRPSPEAVRAAMTYVAGSEIPAAYEAFLTDELHLDGLPGASRVTIERAAGDFSVVIVGAGMSGLLMGVACKQAGVPFTTIEARGEVGGTWTANRYPGCRVDTPNHLYSYSFEPAHEWPYRFSTAPVLQGYFARVAEKHGLMPHIRFGTRVESAAWDGEAWQVTLSGGETLRARAVVSAVGQLNRPKMPDLPGVGSFAGPAFHSAEWPEGVDLKAKRVAVIGTGASAFQIVPEIAGEVGSLSIFQRTPPWLLPQPFYHDAVAAGKNWLLEHLPFYANWYRFALFWSLTEFLLPAVAAEDGWEAPGSISPANAELRGFLEMALAAQYEDRPDLLAKLVPAYAPGGKRMLVDNGVWAAALKRPNVELVTEGVAGIEPAGVRLANGRLVEADVLIYATGFHASEFLMPMRVTGEGGADLHDAWGGDARAYLGMTVPGFPNFFMLYGPNTNIVVNGSIVFFSEASVNYIMGCLKLLIDGGRTALSPKRDVHDAFNLKVDSANATMAWGVDGVSSWYKSASGRVAQNWPFSLVEYWNATRAPRAEEFEVR</sequence>
<evidence type="ECO:0000313" key="4">
    <source>
        <dbReference type="EMBL" id="TRW14662.1"/>
    </source>
</evidence>
<reference evidence="4 5" key="1">
    <citation type="submission" date="2019-07" db="EMBL/GenBank/DDBJ databases">
        <title>Novel species isolated from glacier.</title>
        <authorList>
            <person name="Liu Q."/>
            <person name="Xin Y.-H."/>
        </authorList>
    </citation>
    <scope>NUCLEOTIDE SEQUENCE [LARGE SCALE GENOMIC DNA]</scope>
    <source>
        <strain evidence="4 5">LB1R16</strain>
    </source>
</reference>
<dbReference type="PRINTS" id="PR00469">
    <property type="entry name" value="PNDRDTASEII"/>
</dbReference>
<dbReference type="EMBL" id="VJWA01000002">
    <property type="protein sequence ID" value="TRW14662.1"/>
    <property type="molecule type" value="Genomic_DNA"/>
</dbReference>
<gene>
    <name evidence="4" type="ORF">FMM06_13310</name>
</gene>
<dbReference type="InterPro" id="IPR051209">
    <property type="entry name" value="FAD-bind_Monooxygenase_sf"/>
</dbReference>
<dbReference type="PANTHER" id="PTHR42877">
    <property type="entry name" value="L-ORNITHINE N(5)-MONOOXYGENASE-RELATED"/>
    <property type="match status" value="1"/>
</dbReference>
<comment type="caution">
    <text evidence="4">The sequence shown here is derived from an EMBL/GenBank/DDBJ whole genome shotgun (WGS) entry which is preliminary data.</text>
</comment>
<evidence type="ECO:0000256" key="1">
    <source>
        <dbReference type="ARBA" id="ARBA00022630"/>
    </source>
</evidence>
<accession>A0A552U8X2</accession>
<evidence type="ECO:0000256" key="3">
    <source>
        <dbReference type="ARBA" id="ARBA00023002"/>
    </source>
</evidence>
<keyword evidence="3" id="KW-0560">Oxidoreductase</keyword>
<dbReference type="OrthoDB" id="312624at2"/>
<organism evidence="4 5">
    <name type="scientific">Glacieibacterium frigidum</name>
    <dbReference type="NCBI Taxonomy" id="2593303"/>
    <lineage>
        <taxon>Bacteria</taxon>
        <taxon>Pseudomonadati</taxon>
        <taxon>Pseudomonadota</taxon>
        <taxon>Alphaproteobacteria</taxon>
        <taxon>Sphingomonadales</taxon>
        <taxon>Sphingosinicellaceae</taxon>
        <taxon>Glacieibacterium</taxon>
    </lineage>
</organism>
<dbReference type="SUPFAM" id="SSF51905">
    <property type="entry name" value="FAD/NAD(P)-binding domain"/>
    <property type="match status" value="2"/>
</dbReference>
<dbReference type="Pfam" id="PF00743">
    <property type="entry name" value="FMO-like"/>
    <property type="match status" value="1"/>
</dbReference>